<reference evidence="2" key="1">
    <citation type="submission" date="2017-06" db="EMBL/GenBank/DDBJ databases">
        <authorList>
            <person name="Varghese N."/>
            <person name="Submissions S."/>
        </authorList>
    </citation>
    <scope>NUCLEOTIDE SEQUENCE [LARGE SCALE GENOMIC DNA]</scope>
    <source>
        <strain evidence="2">DSM 15668</strain>
    </source>
</reference>
<dbReference type="EMBL" id="FZOB01000022">
    <property type="protein sequence ID" value="SNR93829.1"/>
    <property type="molecule type" value="Genomic_DNA"/>
</dbReference>
<evidence type="ECO:0000313" key="1">
    <source>
        <dbReference type="EMBL" id="SNR93829.1"/>
    </source>
</evidence>
<accession>A0A239AE28</accession>
<dbReference type="OrthoDB" id="3180470at2"/>
<dbReference type="Proteomes" id="UP000198405">
    <property type="component" value="Unassembled WGS sequence"/>
</dbReference>
<dbReference type="RefSeq" id="WP_089323765.1">
    <property type="nucleotide sequence ID" value="NZ_FZOB01000022.1"/>
</dbReference>
<evidence type="ECO:0000313" key="2">
    <source>
        <dbReference type="Proteomes" id="UP000198405"/>
    </source>
</evidence>
<sequence>MRKLIAWQDGKFLKSFLIENRWDIRSSEEIQQLLEKVHRRGYLTCGCKSPEGEYLKLYVKKYRNSFYIASYPGVKDFHSYRCPFFSGLEKFIKETEDGMSVSPGIFHRSGIAERIFNRLIFHLFAESYYFAFNIKNKGVSRFSGNIEKPSGKEIVRVFVRYLRERLKVSGKDFDEFLIKSEIKCNSGIIFSFEELDRAVKANGYVVFCDKDRGRERQVYFPLNSFQKKRRIMGDFFPPLFFVSFYRPGNLLRLFLFRIFEGIPVKSESERDFVRIEKTVLKPLTRGFDKVLTAEVLKKLKGKLLNMKIPDFVVFGDGAVVLKYRDKDIEIR</sequence>
<proteinExistence type="predicted"/>
<organism evidence="1 2">
    <name type="scientific">Desulfurobacterium atlanticum</name>
    <dbReference type="NCBI Taxonomy" id="240169"/>
    <lineage>
        <taxon>Bacteria</taxon>
        <taxon>Pseudomonadati</taxon>
        <taxon>Aquificota</taxon>
        <taxon>Aquificia</taxon>
        <taxon>Desulfurobacteriales</taxon>
        <taxon>Desulfurobacteriaceae</taxon>
        <taxon>Desulfurobacterium</taxon>
    </lineage>
</organism>
<name>A0A239AE28_9BACT</name>
<keyword evidence="2" id="KW-1185">Reference proteome</keyword>
<dbReference type="AlphaFoldDB" id="A0A239AE28"/>
<gene>
    <name evidence="1" type="ORF">SAMN06265340_1226</name>
</gene>
<protein>
    <submittedName>
        <fullName evidence="1">Uncharacterized protein</fullName>
    </submittedName>
</protein>